<evidence type="ECO:0000313" key="2">
    <source>
        <dbReference type="Proteomes" id="UP000828861"/>
    </source>
</evidence>
<dbReference type="Proteomes" id="UP000828861">
    <property type="component" value="Segment"/>
</dbReference>
<evidence type="ECO:0000313" key="1">
    <source>
        <dbReference type="EMBL" id="QXV77577.1"/>
    </source>
</evidence>
<accession>A0AAE7VQR3</accession>
<name>A0AAE7VQR3_9CAUD</name>
<keyword evidence="2" id="KW-1185">Reference proteome</keyword>
<reference evidence="2" key="1">
    <citation type="journal article" date="2021" name="PLoS Biol.">
        <title>Systematic exploration of Escherichia coli phage-host interactions with the BASEL phage collection.</title>
        <authorList>
            <person name="Maffei E."/>
            <person name="Shaidullina A."/>
            <person name="Burkolter M."/>
            <person name="Heyer Y."/>
            <person name="Estermann F."/>
            <person name="Druelle V."/>
            <person name="Sauer P."/>
            <person name="Willi L."/>
            <person name="Michaelis S."/>
            <person name="Hilbi H."/>
            <person name="Thaler D.S."/>
            <person name="Harms A."/>
        </authorList>
    </citation>
    <scope>NUCLEOTIDE SEQUENCE [LARGE SCALE GENOMIC DNA]</scope>
    <source>
        <strain evidence="2">Bas50</strain>
    </source>
</reference>
<organism evidence="1 2">
    <name type="scientific">Escherichia phage DrSchubert</name>
    <dbReference type="NCBI Taxonomy" id="2852022"/>
    <lineage>
        <taxon>Viruses</taxon>
        <taxon>Duplodnaviria</taxon>
        <taxon>Heunggongvirae</taxon>
        <taxon>Uroviricota</taxon>
        <taxon>Caudoviricetes</taxon>
        <taxon>Vequintavirinae</taxon>
        <taxon>Vequintavirus</taxon>
        <taxon>Vequintavirus drschubert</taxon>
    </lineage>
</organism>
<sequence>MRKLKNFDKVDVILNNFYYCNNKAIWWRDSSTDKVRARFLQGHWQGRPVIKIMGQLVAFKNCRRVDDVEEILNILRHNNLKKIVLTSKPQ</sequence>
<gene>
    <name evidence="1" type="ORF">bas50_0111</name>
</gene>
<dbReference type="EMBL" id="MZ501060">
    <property type="protein sequence ID" value="QXV77577.1"/>
    <property type="molecule type" value="Genomic_DNA"/>
</dbReference>
<protein>
    <submittedName>
        <fullName evidence="1">Uncharacterized protein</fullName>
    </submittedName>
</protein>
<proteinExistence type="predicted"/>